<dbReference type="SUPFAM" id="SSF56112">
    <property type="entry name" value="Protein kinase-like (PK-like)"/>
    <property type="match status" value="1"/>
</dbReference>
<dbReference type="InterPro" id="IPR029058">
    <property type="entry name" value="AB_hydrolase_fold"/>
</dbReference>
<evidence type="ECO:0000313" key="2">
    <source>
        <dbReference type="Proteomes" id="UP000238348"/>
    </source>
</evidence>
<evidence type="ECO:0000313" key="1">
    <source>
        <dbReference type="EMBL" id="AUX46948.1"/>
    </source>
</evidence>
<dbReference type="AlphaFoldDB" id="A0A2L0F5T0"/>
<dbReference type="RefSeq" id="WP_104985047.1">
    <property type="nucleotide sequence ID" value="NZ_CP012673.1"/>
</dbReference>
<accession>A0A2L0F5T0</accession>
<sequence length="643" mass="68044">MDAPARPRLTSRQLGLVSAITRSPRLKRALVEATEVLPPGAVVRLGRRFLEVGGVLGSGLVGVVYEARCLETGARLAYKRPRAGVAFFREALRVEALAARRVAALRAIRPAAVVEADALGIAKELREGPTLQAELLAGEVDPGRRAALVEALGEAGELFRREGILLDLSPKNLCWDGGWVLLDTGPKLHRSELVHVLAQPGWSAYVAHVRRKLAAGPSAPSAVALPAGPEPQAAARRWAFVRDLWRWFPFDPAPDVASFLGIVDDDQADDEAVFLIDGADGRVEPAPGADVRLAGSALVRRCAEEAPDRPVRPSGEAPPPLSLPLAGPVVELSSLSREVAPAFAGRALKIAVAPGEPLAAPTLPVERYGHWRDLADADSALRPTDIFAHEVLEGSRALAERVFRARGARRIDVPLPRSDGPFAELTCMQVGESRRAIVLVPGFRAGPDAAAALVSALAERGVAGLYAIAYLGVRNPGGQPLVTSGRWEAILLWSAIDYLCACLGAAGAAVLGASHGNFGAMIVAGLHPAVDCLALDSPLERPLDLPVRFGALRGVPAPSIYAELAAHHLPSEPVSFRIPERPGLRVLTLRPRQDSFARICGGLEGGEVVVYDGQHAATMRHDSAERGIPAVCVERLSALLEAG</sequence>
<dbReference type="InterPro" id="IPR011009">
    <property type="entry name" value="Kinase-like_dom_sf"/>
</dbReference>
<dbReference type="Gene3D" id="3.40.50.1820">
    <property type="entry name" value="alpha/beta hydrolase"/>
    <property type="match status" value="1"/>
</dbReference>
<proteinExistence type="predicted"/>
<name>A0A2L0F5T0_SORCE</name>
<reference evidence="1 2" key="1">
    <citation type="submission" date="2015-09" db="EMBL/GenBank/DDBJ databases">
        <title>Sorangium comparison.</title>
        <authorList>
            <person name="Zaburannyi N."/>
            <person name="Bunk B."/>
            <person name="Overmann J."/>
            <person name="Mueller R."/>
        </authorList>
    </citation>
    <scope>NUCLEOTIDE SEQUENCE [LARGE SCALE GENOMIC DNA]</scope>
    <source>
        <strain evidence="1 2">So ce26</strain>
    </source>
</reference>
<gene>
    <name evidence="1" type="ORF">SOCE26_084580</name>
</gene>
<dbReference type="Proteomes" id="UP000238348">
    <property type="component" value="Chromosome"/>
</dbReference>
<protein>
    <recommendedName>
        <fullName evidence="3">Protein kinase domain-containing protein</fullName>
    </recommendedName>
</protein>
<organism evidence="1 2">
    <name type="scientific">Sorangium cellulosum</name>
    <name type="common">Polyangium cellulosum</name>
    <dbReference type="NCBI Taxonomy" id="56"/>
    <lineage>
        <taxon>Bacteria</taxon>
        <taxon>Pseudomonadati</taxon>
        <taxon>Myxococcota</taxon>
        <taxon>Polyangia</taxon>
        <taxon>Polyangiales</taxon>
        <taxon>Polyangiaceae</taxon>
        <taxon>Sorangium</taxon>
    </lineage>
</organism>
<dbReference type="EMBL" id="CP012673">
    <property type="protein sequence ID" value="AUX46948.1"/>
    <property type="molecule type" value="Genomic_DNA"/>
</dbReference>
<evidence type="ECO:0008006" key="3">
    <source>
        <dbReference type="Google" id="ProtNLM"/>
    </source>
</evidence>
<dbReference type="SUPFAM" id="SSF53474">
    <property type="entry name" value="alpha/beta-Hydrolases"/>
    <property type="match status" value="1"/>
</dbReference>